<evidence type="ECO:0000256" key="1">
    <source>
        <dbReference type="SAM" id="Coils"/>
    </source>
</evidence>
<dbReference type="EMBL" id="JBJJXI010000002">
    <property type="protein sequence ID" value="KAL3407882.1"/>
    <property type="molecule type" value="Genomic_DNA"/>
</dbReference>
<evidence type="ECO:0000256" key="2">
    <source>
        <dbReference type="SAM" id="SignalP"/>
    </source>
</evidence>
<dbReference type="Proteomes" id="UP001627154">
    <property type="component" value="Unassembled WGS sequence"/>
</dbReference>
<reference evidence="3 4" key="1">
    <citation type="journal article" date="2024" name="bioRxiv">
        <title>A reference genome for Trichogramma kaykai: A tiny desert-dwelling parasitoid wasp with competing sex-ratio distorters.</title>
        <authorList>
            <person name="Culotta J."/>
            <person name="Lindsey A.R."/>
        </authorList>
    </citation>
    <scope>NUCLEOTIDE SEQUENCE [LARGE SCALE GENOMIC DNA]</scope>
    <source>
        <strain evidence="3 4">KSX58</strain>
    </source>
</reference>
<keyword evidence="4" id="KW-1185">Reference proteome</keyword>
<organism evidence="3 4">
    <name type="scientific">Trichogramma kaykai</name>
    <dbReference type="NCBI Taxonomy" id="54128"/>
    <lineage>
        <taxon>Eukaryota</taxon>
        <taxon>Metazoa</taxon>
        <taxon>Ecdysozoa</taxon>
        <taxon>Arthropoda</taxon>
        <taxon>Hexapoda</taxon>
        <taxon>Insecta</taxon>
        <taxon>Pterygota</taxon>
        <taxon>Neoptera</taxon>
        <taxon>Endopterygota</taxon>
        <taxon>Hymenoptera</taxon>
        <taxon>Apocrita</taxon>
        <taxon>Proctotrupomorpha</taxon>
        <taxon>Chalcidoidea</taxon>
        <taxon>Trichogrammatidae</taxon>
        <taxon>Trichogramma</taxon>
    </lineage>
</organism>
<keyword evidence="1" id="KW-0175">Coiled coil</keyword>
<sequence length="181" mass="21188">MFRKVVFLIVIGCAIVLASPSPKLDSDEKVEHAEKPSLGQRLSGWWQDFKGRTKNLGEKVKNKVVQIYERVSGKEAQKSREQVKKLEDDLNRIDQHYKAKLAEQAAKVEALRAKLEDENQKLVAEVRREHERELAQKERELEKTRDEIRKKVNKIIGEYQGIYTEADKLVRQKYHRHSSRV</sequence>
<gene>
    <name evidence="3" type="ORF">TKK_000125</name>
</gene>
<feature type="coiled-coil region" evidence="1">
    <location>
        <begin position="76"/>
        <end position="154"/>
    </location>
</feature>
<accession>A0ABD2XRL6</accession>
<protein>
    <submittedName>
        <fullName evidence="3">Uncharacterized protein</fullName>
    </submittedName>
</protein>
<comment type="caution">
    <text evidence="3">The sequence shown here is derived from an EMBL/GenBank/DDBJ whole genome shotgun (WGS) entry which is preliminary data.</text>
</comment>
<keyword evidence="2" id="KW-0732">Signal</keyword>
<name>A0ABD2XRL6_9HYME</name>
<proteinExistence type="predicted"/>
<evidence type="ECO:0000313" key="3">
    <source>
        <dbReference type="EMBL" id="KAL3407882.1"/>
    </source>
</evidence>
<dbReference type="AlphaFoldDB" id="A0ABD2XRL6"/>
<evidence type="ECO:0000313" key="4">
    <source>
        <dbReference type="Proteomes" id="UP001627154"/>
    </source>
</evidence>
<feature type="chain" id="PRO_5044844043" evidence="2">
    <location>
        <begin position="19"/>
        <end position="181"/>
    </location>
</feature>
<feature type="signal peptide" evidence="2">
    <location>
        <begin position="1"/>
        <end position="18"/>
    </location>
</feature>